<dbReference type="AlphaFoldDB" id="A0AAV8F1I2"/>
<feature type="region of interest" description="Disordered" evidence="4">
    <location>
        <begin position="338"/>
        <end position="361"/>
    </location>
</feature>
<reference evidence="6" key="1">
    <citation type="submission" date="2022-08" db="EMBL/GenBank/DDBJ databases">
        <authorList>
            <person name="Marques A."/>
        </authorList>
    </citation>
    <scope>NUCLEOTIDE SEQUENCE</scope>
    <source>
        <strain evidence="6">RhyPub2mFocal</strain>
        <tissue evidence="6">Leaves</tissue>
    </source>
</reference>
<evidence type="ECO:0000256" key="3">
    <source>
        <dbReference type="ARBA" id="ARBA00022801"/>
    </source>
</evidence>
<feature type="compositionally biased region" description="Polar residues" evidence="4">
    <location>
        <begin position="340"/>
        <end position="349"/>
    </location>
</feature>
<dbReference type="PROSITE" id="PS51858">
    <property type="entry name" value="PPPDE"/>
    <property type="match status" value="1"/>
</dbReference>
<dbReference type="GO" id="GO:0101005">
    <property type="term" value="F:deubiquitinase activity"/>
    <property type="evidence" value="ECO:0007669"/>
    <property type="project" value="TreeGrafter"/>
</dbReference>
<protein>
    <recommendedName>
        <fullName evidence="5">PPPDE domain-containing protein</fullName>
    </recommendedName>
</protein>
<evidence type="ECO:0000313" key="7">
    <source>
        <dbReference type="Proteomes" id="UP001140206"/>
    </source>
</evidence>
<proteinExistence type="inferred from homology"/>
<keyword evidence="7" id="KW-1185">Reference proteome</keyword>
<dbReference type="Proteomes" id="UP001140206">
    <property type="component" value="Chromosome 2"/>
</dbReference>
<dbReference type="PANTHER" id="PTHR12378">
    <property type="entry name" value="DESUMOYLATING ISOPEPTIDASE"/>
    <property type="match status" value="1"/>
</dbReference>
<dbReference type="Gene3D" id="3.90.1720.30">
    <property type="entry name" value="PPPDE domains"/>
    <property type="match status" value="1"/>
</dbReference>
<dbReference type="Pfam" id="PF05903">
    <property type="entry name" value="Peptidase_C97"/>
    <property type="match status" value="1"/>
</dbReference>
<keyword evidence="3" id="KW-0378">Hydrolase</keyword>
<evidence type="ECO:0000313" key="6">
    <source>
        <dbReference type="EMBL" id="KAJ4784568.1"/>
    </source>
</evidence>
<keyword evidence="2" id="KW-0645">Protease</keyword>
<dbReference type="SMART" id="SM01179">
    <property type="entry name" value="DUF862"/>
    <property type="match status" value="1"/>
</dbReference>
<accession>A0AAV8F1I2</accession>
<comment type="caution">
    <text evidence="6">The sequence shown here is derived from an EMBL/GenBank/DDBJ whole genome shotgun (WGS) entry which is preliminary data.</text>
</comment>
<dbReference type="EMBL" id="JAMFTS010000002">
    <property type="protein sequence ID" value="KAJ4784568.1"/>
    <property type="molecule type" value="Genomic_DNA"/>
</dbReference>
<evidence type="ECO:0000256" key="1">
    <source>
        <dbReference type="ARBA" id="ARBA00008140"/>
    </source>
</evidence>
<feature type="domain" description="PPPDE" evidence="5">
    <location>
        <begin position="164"/>
        <end position="301"/>
    </location>
</feature>
<name>A0AAV8F1I2_9POAL</name>
<sequence length="361" mass="40793">MERKKIINNPNSSQNYTLPNTSSHFFPSSLLSAPIQTHKEKLNVPTLSSRFPPTFATFLLSSPFSRVKQRDSFFLQNTPQISRLLPTLFNAPRNENPERKYIKQNLISFLILLSTQLLFSDEREQISLSLSLSNYILGCTNELKGKEKKQGESAGGGTEAAQKTPIYLNVYDISPINKYLYWFGLGIYHSGIQAHGMEYGYGAHEYPTSGVFEVEPQNCPGFAFRRSMWLGTTEMSRLEFRVFLEDLAEGYHGDTYHLIFKNCNHFTDDLSKRLTGKRIPRWVNRLAKLGSFCSCILPDSIKVNAVGDLTTQPPLSDGDEMEILASIEAESSLEELDHQLLTTPPNSEMTPPRVMSSEKDS</sequence>
<evidence type="ECO:0000256" key="2">
    <source>
        <dbReference type="ARBA" id="ARBA00022670"/>
    </source>
</evidence>
<dbReference type="InterPro" id="IPR042266">
    <property type="entry name" value="PPPDE_sf"/>
</dbReference>
<evidence type="ECO:0000259" key="5">
    <source>
        <dbReference type="PROSITE" id="PS51858"/>
    </source>
</evidence>
<dbReference type="GO" id="GO:0006508">
    <property type="term" value="P:proteolysis"/>
    <property type="evidence" value="ECO:0007669"/>
    <property type="project" value="UniProtKB-KW"/>
</dbReference>
<comment type="similarity">
    <text evidence="1">Belongs to the DeSI family.</text>
</comment>
<gene>
    <name evidence="6" type="ORF">LUZ62_035814</name>
</gene>
<dbReference type="PANTHER" id="PTHR12378:SF38">
    <property type="entry name" value="OS03G0100900 PROTEIN"/>
    <property type="match status" value="1"/>
</dbReference>
<evidence type="ECO:0000256" key="4">
    <source>
        <dbReference type="SAM" id="MobiDB-lite"/>
    </source>
</evidence>
<dbReference type="InterPro" id="IPR008580">
    <property type="entry name" value="PPPDE_dom"/>
</dbReference>
<organism evidence="6 7">
    <name type="scientific">Rhynchospora pubera</name>
    <dbReference type="NCBI Taxonomy" id="906938"/>
    <lineage>
        <taxon>Eukaryota</taxon>
        <taxon>Viridiplantae</taxon>
        <taxon>Streptophyta</taxon>
        <taxon>Embryophyta</taxon>
        <taxon>Tracheophyta</taxon>
        <taxon>Spermatophyta</taxon>
        <taxon>Magnoliopsida</taxon>
        <taxon>Liliopsida</taxon>
        <taxon>Poales</taxon>
        <taxon>Cyperaceae</taxon>
        <taxon>Cyperoideae</taxon>
        <taxon>Rhynchosporeae</taxon>
        <taxon>Rhynchospora</taxon>
    </lineage>
</organism>
<dbReference type="GO" id="GO:0016579">
    <property type="term" value="P:protein deubiquitination"/>
    <property type="evidence" value="ECO:0007669"/>
    <property type="project" value="TreeGrafter"/>
</dbReference>